<protein>
    <submittedName>
        <fullName evidence="1">Uncharacterized protein</fullName>
    </submittedName>
</protein>
<comment type="caution">
    <text evidence="1">The sequence shown here is derived from an EMBL/GenBank/DDBJ whole genome shotgun (WGS) entry which is preliminary data.</text>
</comment>
<evidence type="ECO:0000313" key="2">
    <source>
        <dbReference type="Proteomes" id="UP001289615"/>
    </source>
</evidence>
<dbReference type="Proteomes" id="UP001289615">
    <property type="component" value="Unassembled WGS sequence"/>
</dbReference>
<reference evidence="1 2" key="1">
    <citation type="submission" date="2023-12" db="EMBL/GenBank/DDBJ databases">
        <title>Genome comparison identifies genes involved in endophytic behavior of Lysinibacillus irui and provides insights into its role as a plant-growth promoting bacterium.</title>
        <authorList>
            <person name="Hilario S."/>
            <person name="Matos I."/>
            <person name="Goncalves M.F.M."/>
            <person name="Pardo C.A."/>
            <person name="Santos M.J."/>
        </authorList>
    </citation>
    <scope>NUCLEOTIDE SEQUENCE [LARGE SCALE GENOMIC DNA]</scope>
    <source>
        <strain evidence="1 2">B3</strain>
    </source>
</reference>
<proteinExistence type="predicted"/>
<gene>
    <name evidence="1" type="ORF">U6C28_09215</name>
</gene>
<sequence length="41" mass="4787">MAKSTIGLWLKDRNNVYKQFPVNPETISRESPFDFTTVNNK</sequence>
<name>A0ABU5NKA6_9BACI</name>
<evidence type="ECO:0000313" key="1">
    <source>
        <dbReference type="EMBL" id="MEA0976468.1"/>
    </source>
</evidence>
<keyword evidence="2" id="KW-1185">Reference proteome</keyword>
<dbReference type="EMBL" id="JAXUIA010000006">
    <property type="protein sequence ID" value="MEA0976468.1"/>
    <property type="molecule type" value="Genomic_DNA"/>
</dbReference>
<organism evidence="1 2">
    <name type="scientific">Lysinibacillus irui</name>
    <dbReference type="NCBI Taxonomy" id="2998077"/>
    <lineage>
        <taxon>Bacteria</taxon>
        <taxon>Bacillati</taxon>
        <taxon>Bacillota</taxon>
        <taxon>Bacilli</taxon>
        <taxon>Bacillales</taxon>
        <taxon>Bacillaceae</taxon>
        <taxon>Lysinibacillus</taxon>
    </lineage>
</organism>
<dbReference type="RefSeq" id="WP_322611501.1">
    <property type="nucleotide sequence ID" value="NZ_JAXLNX010000011.1"/>
</dbReference>
<accession>A0ABU5NKA6</accession>